<keyword evidence="4" id="KW-1185">Reference proteome</keyword>
<comment type="caution">
    <text evidence="3">The sequence shown here is derived from an EMBL/GenBank/DDBJ whole genome shotgun (WGS) entry which is preliminary data.</text>
</comment>
<evidence type="ECO:0000256" key="1">
    <source>
        <dbReference type="ARBA" id="ARBA00008383"/>
    </source>
</evidence>
<gene>
    <name evidence="3" type="ORF">GBAR_LOCUS5705</name>
</gene>
<dbReference type="InterPro" id="IPR003673">
    <property type="entry name" value="CoA-Trfase_fam_III"/>
</dbReference>
<dbReference type="Pfam" id="PF02515">
    <property type="entry name" value="CoA_transf_3"/>
    <property type="match status" value="1"/>
</dbReference>
<protein>
    <submittedName>
        <fullName evidence="3">Succinate--hydroxymethylglutarate CoA-transferase</fullName>
    </submittedName>
</protein>
<dbReference type="InterPro" id="IPR044855">
    <property type="entry name" value="CoA-Trfase_III_dom3_sf"/>
</dbReference>
<dbReference type="Gene3D" id="3.30.1540.10">
    <property type="entry name" value="formyl-coa transferase, domain 3"/>
    <property type="match status" value="1"/>
</dbReference>
<evidence type="ECO:0000313" key="3">
    <source>
        <dbReference type="EMBL" id="CAI8008313.1"/>
    </source>
</evidence>
<organism evidence="3 4">
    <name type="scientific">Geodia barretti</name>
    <name type="common">Barrett's horny sponge</name>
    <dbReference type="NCBI Taxonomy" id="519541"/>
    <lineage>
        <taxon>Eukaryota</taxon>
        <taxon>Metazoa</taxon>
        <taxon>Porifera</taxon>
        <taxon>Demospongiae</taxon>
        <taxon>Heteroscleromorpha</taxon>
        <taxon>Tetractinellida</taxon>
        <taxon>Astrophorina</taxon>
        <taxon>Geodiidae</taxon>
        <taxon>Geodia</taxon>
    </lineage>
</organism>
<dbReference type="InterPro" id="IPR023606">
    <property type="entry name" value="CoA-Trfase_III_dom_1_sf"/>
</dbReference>
<evidence type="ECO:0000256" key="2">
    <source>
        <dbReference type="ARBA" id="ARBA00022679"/>
    </source>
</evidence>
<keyword evidence="2" id="KW-0808">Transferase</keyword>
<dbReference type="EMBL" id="CASHTH010000832">
    <property type="protein sequence ID" value="CAI8008313.1"/>
    <property type="molecule type" value="Genomic_DNA"/>
</dbReference>
<evidence type="ECO:0000313" key="4">
    <source>
        <dbReference type="Proteomes" id="UP001174909"/>
    </source>
</evidence>
<dbReference type="InterPro" id="IPR050483">
    <property type="entry name" value="CoA-transferase_III_domain"/>
</dbReference>
<dbReference type="PANTHER" id="PTHR48207:SF3">
    <property type="entry name" value="SUCCINATE--HYDROXYMETHYLGLUTARATE COA-TRANSFERASE"/>
    <property type="match status" value="1"/>
</dbReference>
<proteinExistence type="inferred from homology"/>
<accession>A0AA35RCR9</accession>
<dbReference type="Gene3D" id="3.40.50.10540">
    <property type="entry name" value="Crotonobetainyl-coa:carnitine coa-transferase, domain 1"/>
    <property type="match status" value="1"/>
</dbReference>
<dbReference type="PANTHER" id="PTHR48207">
    <property type="entry name" value="SUCCINATE--HYDROXYMETHYLGLUTARATE COA-TRANSFERASE"/>
    <property type="match status" value="1"/>
</dbReference>
<comment type="similarity">
    <text evidence="1">Belongs to the CoA-transferase III family.</text>
</comment>
<dbReference type="GO" id="GO:0008410">
    <property type="term" value="F:CoA-transferase activity"/>
    <property type="evidence" value="ECO:0007669"/>
    <property type="project" value="TreeGrafter"/>
</dbReference>
<dbReference type="AlphaFoldDB" id="A0AA35RCR9"/>
<name>A0AA35RCR9_GEOBA</name>
<dbReference type="Proteomes" id="UP001174909">
    <property type="component" value="Unassembled WGS sequence"/>
</dbReference>
<sequence>MQNSNGKLPLQDIKVIDFSQILAGPFCTMLLADMGADVIKIEKPNGGDDTRRYGPPFIEGESAAFLTLNRNKRSIVLDLKSEQGLAIVRHMLEDADVMIHNFRPGVVDRMGLAFEDVSALNPAIVYCTVSGFGTTGPYSSRAGFDLVAQGMSGLMSINGFPDSPPAKVGVPMADLNTGMFCAYGILTAYINRLVTGKGQHVDASLIESGIAYTLYESATYFATGEVAGPLGSAHRMIAPYQAFATQDGYINIGAANQNNWERMCRAVGREDLLDDERFASNPERMVSIDALTPIMEETFRTQTTDHWVKTLEKAGVPCGPIYNMKQVYADPHVQSREMAVPLEHPKAGSIRNIGVPVKLSDTPGSVRTPAPLLGQHSDEVLTEFGYEDTDVTAFKDAGVLG</sequence>
<dbReference type="SUPFAM" id="SSF89796">
    <property type="entry name" value="CoA-transferase family III (CaiB/BaiF)"/>
    <property type="match status" value="1"/>
</dbReference>
<reference evidence="3" key="1">
    <citation type="submission" date="2023-03" db="EMBL/GenBank/DDBJ databases">
        <authorList>
            <person name="Steffen K."/>
            <person name="Cardenas P."/>
        </authorList>
    </citation>
    <scope>NUCLEOTIDE SEQUENCE</scope>
</reference>